<reference evidence="1" key="1">
    <citation type="submission" date="2019-12" db="EMBL/GenBank/DDBJ databases">
        <title>Genome sequencing and annotation of Brassica cretica.</title>
        <authorList>
            <person name="Studholme D.J."/>
            <person name="Sarris P.F."/>
        </authorList>
    </citation>
    <scope>NUCLEOTIDE SEQUENCE</scope>
    <source>
        <strain evidence="1">PFS-102/07</strain>
        <tissue evidence="1">Leaf</tissue>
    </source>
</reference>
<organism evidence="1">
    <name type="scientific">Brassica cretica</name>
    <name type="common">Mustard</name>
    <dbReference type="NCBI Taxonomy" id="69181"/>
    <lineage>
        <taxon>Eukaryota</taxon>
        <taxon>Viridiplantae</taxon>
        <taxon>Streptophyta</taxon>
        <taxon>Embryophyta</taxon>
        <taxon>Tracheophyta</taxon>
        <taxon>Spermatophyta</taxon>
        <taxon>Magnoliopsida</taxon>
        <taxon>eudicotyledons</taxon>
        <taxon>Gunneridae</taxon>
        <taxon>Pentapetalae</taxon>
        <taxon>rosids</taxon>
        <taxon>malvids</taxon>
        <taxon>Brassicales</taxon>
        <taxon>Brassicaceae</taxon>
        <taxon>Brassiceae</taxon>
        <taxon>Brassica</taxon>
    </lineage>
</organism>
<name>A0A8S9IRS9_BRACR</name>
<protein>
    <submittedName>
        <fullName evidence="1">Uncharacterized protein</fullName>
    </submittedName>
</protein>
<dbReference type="AlphaFoldDB" id="A0A8S9IRS9"/>
<proteinExistence type="predicted"/>
<dbReference type="EMBL" id="QGKY02001015">
    <property type="protein sequence ID" value="KAF2572514.1"/>
    <property type="molecule type" value="Genomic_DNA"/>
</dbReference>
<gene>
    <name evidence="1" type="ORF">F2Q70_00000331</name>
</gene>
<accession>A0A8S9IRS9</accession>
<sequence>MVLGLQIPKTDPGSNQFWVILRRSFWLCPLVMIVVRVETSAAMINRPTQPLIQGTSMLRKVSNLVLLAEEETAVLECSKRMLLLVTEPTSATLGGSAVWDCLTFKSGFDPSDQASKTFALSHKIYFKV</sequence>
<comment type="caution">
    <text evidence="1">The sequence shown here is derived from an EMBL/GenBank/DDBJ whole genome shotgun (WGS) entry which is preliminary data.</text>
</comment>
<evidence type="ECO:0000313" key="1">
    <source>
        <dbReference type="EMBL" id="KAF2572514.1"/>
    </source>
</evidence>